<evidence type="ECO:0000256" key="3">
    <source>
        <dbReference type="ARBA" id="ARBA00022617"/>
    </source>
</evidence>
<dbReference type="PANTHER" id="PTHR46206:SF2">
    <property type="entry name" value="CYTOCHROME P450 MONOOXYGENASE AUSG-RELATED"/>
    <property type="match status" value="1"/>
</dbReference>
<gene>
    <name evidence="10" type="ORF">EN45_005410</name>
</gene>
<evidence type="ECO:0000256" key="1">
    <source>
        <dbReference type="ARBA" id="ARBA00001971"/>
    </source>
</evidence>
<sequence>MAVDKLPLLAKFEPVSLVGLVLLSGLFLLLTASRKSDLPLVNGKRPFEFGIAKARQRYLKNAHNLITAGLAKAGAFRIVTENGTRTILSPNYADDIRSHRDLSLSAALVKEHHVNIAGFDAVKVTVTSDIIQDTVRTKLTQNLLNITEPMSEEATILLKEQWTDNTDWHDVALRPKTLGIVAQLSSRVFLGDKVCRNPDWLRITVNYTIDSLMAAAELRLWPEMLRPLAARFLPKCKKIRKQLEEARDIIQPVIDERRLAQQEAIKQGKPQERYHDAIQWLAENTKDRSFEPAAMQLALSTAAIHTTTDLLGQTVLDLCGRDELIQELREEIISVFKDGSWDKSTMYKLKLMDSVIKESQRVKPMAIAKMARCAEEDVKLSDGTIIPKGEIILVSCSKMWDANVYPDPNTFDPHRFLKMRQPGSDQESFAQLVSPSPEHMGFGFGKHACPGRFFAAAELKVALCHIIMKYDFKVADGCNPQVLKSGMRLAADPFAKIAIRRRQEEVTF</sequence>
<evidence type="ECO:0000256" key="7">
    <source>
        <dbReference type="ARBA" id="ARBA00023033"/>
    </source>
</evidence>
<comment type="cofactor">
    <cofactor evidence="1 8">
        <name>heme</name>
        <dbReference type="ChEBI" id="CHEBI:30413"/>
    </cofactor>
</comment>
<evidence type="ECO:0000256" key="8">
    <source>
        <dbReference type="PIRSR" id="PIRSR602403-1"/>
    </source>
</evidence>
<dbReference type="Gene3D" id="1.10.630.10">
    <property type="entry name" value="Cytochrome P450"/>
    <property type="match status" value="1"/>
</dbReference>
<evidence type="ECO:0000256" key="5">
    <source>
        <dbReference type="ARBA" id="ARBA00023002"/>
    </source>
</evidence>
<dbReference type="Pfam" id="PF00067">
    <property type="entry name" value="p450"/>
    <property type="match status" value="1"/>
</dbReference>
<dbReference type="GO" id="GO:0043386">
    <property type="term" value="P:mycotoxin biosynthetic process"/>
    <property type="evidence" value="ECO:0007669"/>
    <property type="project" value="UniProtKB-ARBA"/>
</dbReference>
<dbReference type="GO" id="GO:0016705">
    <property type="term" value="F:oxidoreductase activity, acting on paired donors, with incorporation or reduction of molecular oxygen"/>
    <property type="evidence" value="ECO:0007669"/>
    <property type="project" value="InterPro"/>
</dbReference>
<dbReference type="PRINTS" id="PR00465">
    <property type="entry name" value="EP450IV"/>
</dbReference>
<keyword evidence="6 8" id="KW-0408">Iron</keyword>
<dbReference type="SUPFAM" id="SSF48264">
    <property type="entry name" value="Cytochrome P450"/>
    <property type="match status" value="1"/>
</dbReference>
<dbReference type="PANTHER" id="PTHR46206">
    <property type="entry name" value="CYTOCHROME P450"/>
    <property type="match status" value="1"/>
</dbReference>
<dbReference type="GO" id="GO:0005506">
    <property type="term" value="F:iron ion binding"/>
    <property type="evidence" value="ECO:0007669"/>
    <property type="project" value="InterPro"/>
</dbReference>
<dbReference type="InterPro" id="IPR036396">
    <property type="entry name" value="Cyt_P450_sf"/>
</dbReference>
<dbReference type="InterPro" id="IPR017972">
    <property type="entry name" value="Cyt_P450_CS"/>
</dbReference>
<reference evidence="10" key="1">
    <citation type="journal article" date="2014" name="Genome Announc.">
        <title>Complete sequencing and chromosome-scale genome assembly of the industrial progenitor strain P2niaD18 from the penicillin producer Penicillium chrysogenum.</title>
        <authorList>
            <person name="Specht T."/>
            <person name="Dahlmann T.A."/>
            <person name="Zadra I."/>
            <person name="Kurnsteiner H."/>
            <person name="Kuck U."/>
        </authorList>
    </citation>
    <scope>NUCLEOTIDE SEQUENCE [LARGE SCALE GENOMIC DNA]</scope>
    <source>
        <strain evidence="10">P2niaD18</strain>
    </source>
</reference>
<dbReference type="GO" id="GO:0020037">
    <property type="term" value="F:heme binding"/>
    <property type="evidence" value="ECO:0007669"/>
    <property type="project" value="InterPro"/>
</dbReference>
<proteinExistence type="inferred from homology"/>
<dbReference type="EMBL" id="CM002798">
    <property type="protein sequence ID" value="KZN90424.1"/>
    <property type="molecule type" value="Genomic_DNA"/>
</dbReference>
<keyword evidence="5 9" id="KW-0560">Oxidoreductase</keyword>
<name>A0A169X3K8_PENCH</name>
<dbReference type="PROSITE" id="PS00086">
    <property type="entry name" value="CYTOCHROME_P450"/>
    <property type="match status" value="1"/>
</dbReference>
<accession>A0A169X3K8</accession>
<dbReference type="InterPro" id="IPR002403">
    <property type="entry name" value="Cyt_P450_E_grp-IV"/>
</dbReference>
<organism evidence="10">
    <name type="scientific">Penicillium chrysogenum</name>
    <name type="common">Penicillium notatum</name>
    <dbReference type="NCBI Taxonomy" id="5076"/>
    <lineage>
        <taxon>Eukaryota</taxon>
        <taxon>Fungi</taxon>
        <taxon>Dikarya</taxon>
        <taxon>Ascomycota</taxon>
        <taxon>Pezizomycotina</taxon>
        <taxon>Eurotiomycetes</taxon>
        <taxon>Eurotiomycetidae</taxon>
        <taxon>Eurotiales</taxon>
        <taxon>Aspergillaceae</taxon>
        <taxon>Penicillium</taxon>
        <taxon>Penicillium chrysogenum species complex</taxon>
    </lineage>
</organism>
<evidence type="ECO:0000256" key="9">
    <source>
        <dbReference type="RuleBase" id="RU000461"/>
    </source>
</evidence>
<evidence type="ECO:0000313" key="10">
    <source>
        <dbReference type="EMBL" id="KZN90424.1"/>
    </source>
</evidence>
<feature type="binding site" description="axial binding residue" evidence="8">
    <location>
        <position position="449"/>
    </location>
    <ligand>
        <name>heme</name>
        <dbReference type="ChEBI" id="CHEBI:30413"/>
    </ligand>
    <ligandPart>
        <name>Fe</name>
        <dbReference type="ChEBI" id="CHEBI:18248"/>
    </ligandPart>
</feature>
<protein>
    <submittedName>
        <fullName evidence="10">Dihydromonacolin L monooxygenase LovA</fullName>
    </submittedName>
</protein>
<keyword evidence="4 8" id="KW-0479">Metal-binding</keyword>
<keyword evidence="3 8" id="KW-0349">Heme</keyword>
<comment type="similarity">
    <text evidence="2 9">Belongs to the cytochrome P450 family.</text>
</comment>
<keyword evidence="7 9" id="KW-0503">Monooxygenase</keyword>
<dbReference type="InterPro" id="IPR001128">
    <property type="entry name" value="Cyt_P450"/>
</dbReference>
<dbReference type="GO" id="GO:0004497">
    <property type="term" value="F:monooxygenase activity"/>
    <property type="evidence" value="ECO:0007669"/>
    <property type="project" value="UniProtKB-KW"/>
</dbReference>
<dbReference type="Proteomes" id="UP000076449">
    <property type="component" value="Chromosome I"/>
</dbReference>
<dbReference type="AlphaFoldDB" id="A0A169X3K8"/>
<dbReference type="CDD" id="cd11041">
    <property type="entry name" value="CYP503A1-like"/>
    <property type="match status" value="1"/>
</dbReference>
<evidence type="ECO:0000256" key="6">
    <source>
        <dbReference type="ARBA" id="ARBA00023004"/>
    </source>
</evidence>
<evidence type="ECO:0000256" key="2">
    <source>
        <dbReference type="ARBA" id="ARBA00010617"/>
    </source>
</evidence>
<evidence type="ECO:0000256" key="4">
    <source>
        <dbReference type="ARBA" id="ARBA00022723"/>
    </source>
</evidence>